<feature type="domain" description="Tyrosine-protein phosphatase" evidence="3">
    <location>
        <begin position="175"/>
        <end position="457"/>
    </location>
</feature>
<feature type="compositionally biased region" description="Polar residues" evidence="2">
    <location>
        <begin position="93"/>
        <end position="104"/>
    </location>
</feature>
<comment type="similarity">
    <text evidence="1">Belongs to the protein-tyrosine phosphatase family. Non-receptor class subfamily.</text>
</comment>
<dbReference type="EMBL" id="QEAQ01000065">
    <property type="protein sequence ID" value="TPX56796.1"/>
    <property type="molecule type" value="Genomic_DNA"/>
</dbReference>
<dbReference type="Gene3D" id="3.90.190.10">
    <property type="entry name" value="Protein tyrosine phosphatase superfamily"/>
    <property type="match status" value="1"/>
</dbReference>
<dbReference type="PROSITE" id="PS50056">
    <property type="entry name" value="TYR_PHOSPHATASE_2"/>
    <property type="match status" value="1"/>
</dbReference>
<proteinExistence type="inferred from homology"/>
<dbReference type="SUPFAM" id="SSF52799">
    <property type="entry name" value="(Phosphotyrosine protein) phosphatases II"/>
    <property type="match status" value="1"/>
</dbReference>
<dbReference type="AlphaFoldDB" id="A0A507DZ17"/>
<evidence type="ECO:0000256" key="1">
    <source>
        <dbReference type="ARBA" id="ARBA00009649"/>
    </source>
</evidence>
<dbReference type="InterPro" id="IPR003595">
    <property type="entry name" value="Tyr_Pase_cat"/>
</dbReference>
<dbReference type="PANTHER" id="PTHR19134">
    <property type="entry name" value="RECEPTOR-TYPE TYROSINE-PROTEIN PHOSPHATASE"/>
    <property type="match status" value="1"/>
</dbReference>
<gene>
    <name evidence="5" type="ORF">PhCBS80983_g04279</name>
</gene>
<evidence type="ECO:0000259" key="3">
    <source>
        <dbReference type="PROSITE" id="PS50055"/>
    </source>
</evidence>
<dbReference type="Pfam" id="PF00102">
    <property type="entry name" value="Y_phosphatase"/>
    <property type="match status" value="1"/>
</dbReference>
<dbReference type="PANTHER" id="PTHR19134:SF449">
    <property type="entry name" value="TYROSINE-PROTEIN PHOSPHATASE 1"/>
    <property type="match status" value="1"/>
</dbReference>
<dbReference type="CDD" id="cd00047">
    <property type="entry name" value="PTPc"/>
    <property type="match status" value="1"/>
</dbReference>
<dbReference type="InterPro" id="IPR016130">
    <property type="entry name" value="Tyr_Pase_AS"/>
</dbReference>
<feature type="compositionally biased region" description="Basic and acidic residues" evidence="2">
    <location>
        <begin position="1"/>
        <end position="10"/>
    </location>
</feature>
<dbReference type="InterPro" id="IPR050348">
    <property type="entry name" value="Protein-Tyr_Phosphatase"/>
</dbReference>
<dbReference type="SMART" id="SM00404">
    <property type="entry name" value="PTPc_motif"/>
    <property type="match status" value="1"/>
</dbReference>
<evidence type="ECO:0000313" key="5">
    <source>
        <dbReference type="EMBL" id="TPX56796.1"/>
    </source>
</evidence>
<dbReference type="InterPro" id="IPR000387">
    <property type="entry name" value="Tyr_Pase_dom"/>
</dbReference>
<dbReference type="GO" id="GO:0004725">
    <property type="term" value="F:protein tyrosine phosphatase activity"/>
    <property type="evidence" value="ECO:0007669"/>
    <property type="project" value="InterPro"/>
</dbReference>
<dbReference type="PRINTS" id="PR00700">
    <property type="entry name" value="PRTYPHPHTASE"/>
</dbReference>
<dbReference type="PROSITE" id="PS50055">
    <property type="entry name" value="TYR_PHOSPHATASE_PTP"/>
    <property type="match status" value="1"/>
</dbReference>
<feature type="region of interest" description="Disordered" evidence="2">
    <location>
        <begin position="1"/>
        <end position="112"/>
    </location>
</feature>
<dbReference type="STRING" id="109895.A0A507DZ17"/>
<sequence length="486" mass="53792">MGQQKSREYFCRPSSPPSVEPTAIVSDQLRPSSETPGITVLPAQAPSEESDLQDRSFDSIDSTTGEHQVAAPLLLSAPGSSTATAEGRRSIASRRSSNGSQESIGTRDPSALAQTLPKLNTSGCRPPIFLPPSPMSAGTHTGDTIPSVGNLLVSPNIPEWLRRVVDKGIDISTFLHEEYKEIENLEVSRIREGGKGPGHPYSYSVAQQSQNMRRNRYYDIIPYDKSRVVLSSPSPSDKSDYINASHFQGLPGTRPYIVSQGPMESICGDFWQMIWEQKTSLIVMLTNEEERGRVKCHRYVPRTPGQRVQYDNLGGISVTLIEEETMPNGEVVLRRVSLEHGRETRNLWQLHFTAWPDHRASSPQSVLSVLDLSRQLQTLAEKETDAGPMVVHCSAGCGRTGTFCTIDGVLQLLENQSNVHGQDDLVRQTVDKLREQRVSAVQTVEQYAFCYEAVLYRLLEWQHGVGDTRPAWIQLAPTAGPGSDRQ</sequence>
<protein>
    <recommendedName>
        <fullName evidence="7">Protein-tyrosine-phosphatase</fullName>
    </recommendedName>
</protein>
<comment type="caution">
    <text evidence="5">The sequence shown here is derived from an EMBL/GenBank/DDBJ whole genome shotgun (WGS) entry which is preliminary data.</text>
</comment>
<dbReference type="PROSITE" id="PS00383">
    <property type="entry name" value="TYR_PHOSPHATASE_1"/>
    <property type="match status" value="1"/>
</dbReference>
<reference evidence="5 6" key="1">
    <citation type="journal article" date="2019" name="Sci. Rep.">
        <title>Comparative genomics of chytrid fungi reveal insights into the obligate biotrophic and pathogenic lifestyle of Synchytrium endobioticum.</title>
        <authorList>
            <person name="van de Vossenberg B.T.L.H."/>
            <person name="Warris S."/>
            <person name="Nguyen H.D.T."/>
            <person name="van Gent-Pelzer M.P.E."/>
            <person name="Joly D.L."/>
            <person name="van de Geest H.C."/>
            <person name="Bonants P.J.M."/>
            <person name="Smith D.S."/>
            <person name="Levesque C.A."/>
            <person name="van der Lee T.A.J."/>
        </authorList>
    </citation>
    <scope>NUCLEOTIDE SEQUENCE [LARGE SCALE GENOMIC DNA]</scope>
    <source>
        <strain evidence="5 6">CBS 809.83</strain>
    </source>
</reference>
<evidence type="ECO:0008006" key="7">
    <source>
        <dbReference type="Google" id="ProtNLM"/>
    </source>
</evidence>
<evidence type="ECO:0000259" key="4">
    <source>
        <dbReference type="PROSITE" id="PS50056"/>
    </source>
</evidence>
<dbReference type="SMART" id="SM00194">
    <property type="entry name" value="PTPc"/>
    <property type="match status" value="1"/>
</dbReference>
<accession>A0A507DZ17</accession>
<dbReference type="InterPro" id="IPR000242">
    <property type="entry name" value="PTP_cat"/>
</dbReference>
<name>A0A507DZ17_9FUNG</name>
<feature type="domain" description="Tyrosine specific protein phosphatases" evidence="4">
    <location>
        <begin position="370"/>
        <end position="448"/>
    </location>
</feature>
<dbReference type="Proteomes" id="UP000318582">
    <property type="component" value="Unassembled WGS sequence"/>
</dbReference>
<evidence type="ECO:0000313" key="6">
    <source>
        <dbReference type="Proteomes" id="UP000318582"/>
    </source>
</evidence>
<organism evidence="5 6">
    <name type="scientific">Powellomyces hirtus</name>
    <dbReference type="NCBI Taxonomy" id="109895"/>
    <lineage>
        <taxon>Eukaryota</taxon>
        <taxon>Fungi</taxon>
        <taxon>Fungi incertae sedis</taxon>
        <taxon>Chytridiomycota</taxon>
        <taxon>Chytridiomycota incertae sedis</taxon>
        <taxon>Chytridiomycetes</taxon>
        <taxon>Spizellomycetales</taxon>
        <taxon>Powellomycetaceae</taxon>
        <taxon>Powellomyces</taxon>
    </lineage>
</organism>
<dbReference type="InterPro" id="IPR029021">
    <property type="entry name" value="Prot-tyrosine_phosphatase-like"/>
</dbReference>
<keyword evidence="6" id="KW-1185">Reference proteome</keyword>
<evidence type="ECO:0000256" key="2">
    <source>
        <dbReference type="SAM" id="MobiDB-lite"/>
    </source>
</evidence>